<dbReference type="GO" id="GO:0015658">
    <property type="term" value="F:branched-chain amino acid transmembrane transporter activity"/>
    <property type="evidence" value="ECO:0007669"/>
    <property type="project" value="TreeGrafter"/>
</dbReference>
<evidence type="ECO:0000256" key="7">
    <source>
        <dbReference type="ARBA" id="ARBA00022970"/>
    </source>
</evidence>
<keyword evidence="4" id="KW-0997">Cell inner membrane</keyword>
<dbReference type="InterPro" id="IPR027417">
    <property type="entry name" value="P-loop_NTPase"/>
</dbReference>
<dbReference type="InterPro" id="IPR052156">
    <property type="entry name" value="BCAA_Transport_ATP-bd_LivF"/>
</dbReference>
<keyword evidence="3" id="KW-1003">Cell membrane</keyword>
<gene>
    <name evidence="9" type="primary">livF</name>
    <name evidence="9" type="ORF">BG57_23115</name>
</gene>
<keyword evidence="4" id="KW-0472">Membrane</keyword>
<dbReference type="GO" id="GO:0005524">
    <property type="term" value="F:ATP binding"/>
    <property type="evidence" value="ECO:0007669"/>
    <property type="project" value="UniProtKB-KW"/>
</dbReference>
<dbReference type="Proteomes" id="UP000027439">
    <property type="component" value="Unassembled WGS sequence"/>
</dbReference>
<comment type="similarity">
    <text evidence="1">Belongs to the ABC transporter superfamily.</text>
</comment>
<organism evidence="9 10">
    <name type="scientific">Caballeronia grimmiae</name>
    <dbReference type="NCBI Taxonomy" id="1071679"/>
    <lineage>
        <taxon>Bacteria</taxon>
        <taxon>Pseudomonadati</taxon>
        <taxon>Pseudomonadota</taxon>
        <taxon>Betaproteobacteria</taxon>
        <taxon>Burkholderiales</taxon>
        <taxon>Burkholderiaceae</taxon>
        <taxon>Caballeronia</taxon>
    </lineage>
</organism>
<evidence type="ECO:0000256" key="3">
    <source>
        <dbReference type="ARBA" id="ARBA00022475"/>
    </source>
</evidence>
<accession>A0A069NG97</accession>
<dbReference type="PANTHER" id="PTHR43820">
    <property type="entry name" value="HIGH-AFFINITY BRANCHED-CHAIN AMINO ACID TRANSPORT ATP-BINDING PROTEIN LIVF"/>
    <property type="match status" value="1"/>
</dbReference>
<dbReference type="Gene3D" id="3.40.50.300">
    <property type="entry name" value="P-loop containing nucleotide triphosphate hydrolases"/>
    <property type="match status" value="1"/>
</dbReference>
<feature type="domain" description="ABC transporter" evidence="8">
    <location>
        <begin position="2"/>
        <end position="234"/>
    </location>
</feature>
<dbReference type="SMART" id="SM00382">
    <property type="entry name" value="AAA"/>
    <property type="match status" value="1"/>
</dbReference>
<protein>
    <submittedName>
        <fullName evidence="9">Leucine/isoleucine/valine transporter ATP-binding subunit</fullName>
    </submittedName>
</protein>
<keyword evidence="2" id="KW-0813">Transport</keyword>
<dbReference type="GO" id="GO:0016887">
    <property type="term" value="F:ATP hydrolysis activity"/>
    <property type="evidence" value="ECO:0007669"/>
    <property type="project" value="InterPro"/>
</dbReference>
<keyword evidence="5" id="KW-0547">Nucleotide-binding</keyword>
<comment type="caution">
    <text evidence="9">The sequence shown here is derived from an EMBL/GenBank/DDBJ whole genome shotgun (WGS) entry which is preliminary data.</text>
</comment>
<dbReference type="AlphaFoldDB" id="A0A069NG97"/>
<dbReference type="CDD" id="cd03224">
    <property type="entry name" value="ABC_TM1139_LivF_branched"/>
    <property type="match status" value="1"/>
</dbReference>
<evidence type="ECO:0000256" key="2">
    <source>
        <dbReference type="ARBA" id="ARBA00022448"/>
    </source>
</evidence>
<dbReference type="STRING" id="1071679.BG57_23115"/>
<evidence type="ECO:0000256" key="6">
    <source>
        <dbReference type="ARBA" id="ARBA00022840"/>
    </source>
</evidence>
<dbReference type="InterPro" id="IPR003593">
    <property type="entry name" value="AAA+_ATPase"/>
</dbReference>
<dbReference type="InterPro" id="IPR003439">
    <property type="entry name" value="ABC_transporter-like_ATP-bd"/>
</dbReference>
<dbReference type="RefSeq" id="WP_035969838.1">
    <property type="nucleotide sequence ID" value="NZ_JFHE01000043.1"/>
</dbReference>
<evidence type="ECO:0000313" key="10">
    <source>
        <dbReference type="Proteomes" id="UP000027439"/>
    </source>
</evidence>
<dbReference type="PANTHER" id="PTHR43820:SF4">
    <property type="entry name" value="HIGH-AFFINITY BRANCHED-CHAIN AMINO ACID TRANSPORT ATP-BINDING PROTEIN LIVF"/>
    <property type="match status" value="1"/>
</dbReference>
<evidence type="ECO:0000256" key="4">
    <source>
        <dbReference type="ARBA" id="ARBA00022519"/>
    </source>
</evidence>
<reference evidence="9 10" key="1">
    <citation type="submission" date="2014-03" db="EMBL/GenBank/DDBJ databases">
        <title>Draft Genome Sequences of Four Burkholderia Strains.</title>
        <authorList>
            <person name="Liu X.Y."/>
            <person name="Li C.X."/>
            <person name="Xu J.H."/>
        </authorList>
    </citation>
    <scope>NUCLEOTIDE SEQUENCE [LARGE SCALE GENOMIC DNA]</scope>
    <source>
        <strain evidence="9 10">R27</strain>
    </source>
</reference>
<dbReference type="InterPro" id="IPR017871">
    <property type="entry name" value="ABC_transporter-like_CS"/>
</dbReference>
<dbReference type="PROSITE" id="PS50893">
    <property type="entry name" value="ABC_TRANSPORTER_2"/>
    <property type="match status" value="1"/>
</dbReference>
<sequence>MLKLHNVSAGYGKSEVLRGVSLDVQEGEIVTLVGANGAGKTTTLKTLCGIVAARGGSITFEGKELVGKTAYEIVAMGVTMVPEGRQLFPFLSVEENLLMGAFRHAARGARRERMDEVLELFPRVRERLTQLAGSLSGGEQQMVAIARGMMSAPRLLIFDEPSLGLSPLLVEQMFEVVGTVAARGVTVLLVEQNVFHTLKLANRGYVLENGAIALTGTGAELLDSPHVRRAYLGH</sequence>
<evidence type="ECO:0000313" key="9">
    <source>
        <dbReference type="EMBL" id="KDR27380.1"/>
    </source>
</evidence>
<evidence type="ECO:0000259" key="8">
    <source>
        <dbReference type="PROSITE" id="PS50893"/>
    </source>
</evidence>
<proteinExistence type="inferred from homology"/>
<dbReference type="GO" id="GO:0015807">
    <property type="term" value="P:L-amino acid transport"/>
    <property type="evidence" value="ECO:0007669"/>
    <property type="project" value="TreeGrafter"/>
</dbReference>
<dbReference type="OrthoDB" id="9776369at2"/>
<evidence type="ECO:0000256" key="5">
    <source>
        <dbReference type="ARBA" id="ARBA00022741"/>
    </source>
</evidence>
<dbReference type="PROSITE" id="PS00211">
    <property type="entry name" value="ABC_TRANSPORTER_1"/>
    <property type="match status" value="1"/>
</dbReference>
<dbReference type="SUPFAM" id="SSF52540">
    <property type="entry name" value="P-loop containing nucleoside triphosphate hydrolases"/>
    <property type="match status" value="1"/>
</dbReference>
<dbReference type="EMBL" id="JFHE01000043">
    <property type="protein sequence ID" value="KDR27380.1"/>
    <property type="molecule type" value="Genomic_DNA"/>
</dbReference>
<evidence type="ECO:0000256" key="1">
    <source>
        <dbReference type="ARBA" id="ARBA00005417"/>
    </source>
</evidence>
<name>A0A069NG97_9BURK</name>
<keyword evidence="6 9" id="KW-0067">ATP-binding</keyword>
<dbReference type="Pfam" id="PF00005">
    <property type="entry name" value="ABC_tran"/>
    <property type="match status" value="1"/>
</dbReference>
<keyword evidence="7" id="KW-0029">Amino-acid transport</keyword>
<dbReference type="eggNOG" id="COG0410">
    <property type="taxonomic scope" value="Bacteria"/>
</dbReference>